<dbReference type="GO" id="GO:0032259">
    <property type="term" value="P:methylation"/>
    <property type="evidence" value="ECO:0007669"/>
    <property type="project" value="UniProtKB-KW"/>
</dbReference>
<dbReference type="GO" id="GO:0003676">
    <property type="term" value="F:nucleic acid binding"/>
    <property type="evidence" value="ECO:0007669"/>
    <property type="project" value="InterPro"/>
</dbReference>
<dbReference type="AlphaFoldDB" id="A0A1M6DL11"/>
<dbReference type="InterPro" id="IPR040758">
    <property type="entry name" value="PrmC_N"/>
</dbReference>
<dbReference type="SUPFAM" id="SSF53335">
    <property type="entry name" value="S-adenosyl-L-methionine-dependent methyltransferases"/>
    <property type="match status" value="1"/>
</dbReference>
<dbReference type="PANTHER" id="PTHR18895">
    <property type="entry name" value="HEMK METHYLTRANSFERASE"/>
    <property type="match status" value="1"/>
</dbReference>
<dbReference type="PANTHER" id="PTHR18895:SF74">
    <property type="entry name" value="MTRF1L RELEASE FACTOR GLUTAMINE METHYLTRANSFERASE"/>
    <property type="match status" value="1"/>
</dbReference>
<dbReference type="RefSeq" id="WP_149678056.1">
    <property type="nucleotide sequence ID" value="NZ_FQZP01000008.1"/>
</dbReference>
<feature type="binding site" evidence="5">
    <location>
        <position position="157"/>
    </location>
    <ligand>
        <name>S-adenosyl-L-methionine</name>
        <dbReference type="ChEBI" id="CHEBI:59789"/>
    </ligand>
</feature>
<keyword evidence="9" id="KW-1185">Reference proteome</keyword>
<feature type="domain" description="Methyltransferase small" evidence="6">
    <location>
        <begin position="122"/>
        <end position="211"/>
    </location>
</feature>
<dbReference type="InterPro" id="IPR004556">
    <property type="entry name" value="HemK-like"/>
</dbReference>
<dbReference type="HAMAP" id="MF_02126">
    <property type="entry name" value="RF_methyltr_PrmC"/>
    <property type="match status" value="1"/>
</dbReference>
<dbReference type="NCBIfam" id="TIGR00536">
    <property type="entry name" value="hemK_fam"/>
    <property type="match status" value="1"/>
</dbReference>
<dbReference type="InterPro" id="IPR029063">
    <property type="entry name" value="SAM-dependent_MTases_sf"/>
</dbReference>
<dbReference type="Gene3D" id="1.10.8.10">
    <property type="entry name" value="DNA helicase RuvA subunit, C-terminal domain"/>
    <property type="match status" value="1"/>
</dbReference>
<dbReference type="Proteomes" id="UP000324781">
    <property type="component" value="Unassembled WGS sequence"/>
</dbReference>
<dbReference type="Pfam" id="PF05175">
    <property type="entry name" value="MTS"/>
    <property type="match status" value="1"/>
</dbReference>
<evidence type="ECO:0000256" key="3">
    <source>
        <dbReference type="ARBA" id="ARBA00022691"/>
    </source>
</evidence>
<dbReference type="InterPro" id="IPR019874">
    <property type="entry name" value="RF_methyltr_PrmC"/>
</dbReference>
<organism evidence="8 9">
    <name type="scientific">Thermoclostridium caenicola</name>
    <dbReference type="NCBI Taxonomy" id="659425"/>
    <lineage>
        <taxon>Bacteria</taxon>
        <taxon>Bacillati</taxon>
        <taxon>Bacillota</taxon>
        <taxon>Clostridia</taxon>
        <taxon>Eubacteriales</taxon>
        <taxon>Oscillospiraceae</taxon>
        <taxon>Thermoclostridium</taxon>
    </lineage>
</organism>
<evidence type="ECO:0000259" key="7">
    <source>
        <dbReference type="Pfam" id="PF17827"/>
    </source>
</evidence>
<reference evidence="8 9" key="1">
    <citation type="submission" date="2016-11" db="EMBL/GenBank/DDBJ databases">
        <authorList>
            <person name="Varghese N."/>
            <person name="Submissions S."/>
        </authorList>
    </citation>
    <scope>NUCLEOTIDE SEQUENCE [LARGE SCALE GENOMIC DNA]</scope>
    <source>
        <strain evidence="8 9">DSM 19027</strain>
    </source>
</reference>
<feature type="binding site" evidence="5">
    <location>
        <begin position="134"/>
        <end position="138"/>
    </location>
    <ligand>
        <name>S-adenosyl-L-methionine</name>
        <dbReference type="ChEBI" id="CHEBI:59789"/>
    </ligand>
</feature>
<dbReference type="Gene3D" id="3.40.50.150">
    <property type="entry name" value="Vaccinia Virus protein VP39"/>
    <property type="match status" value="1"/>
</dbReference>
<keyword evidence="2 5" id="KW-0808">Transferase</keyword>
<accession>A0A1M6DL11</accession>
<dbReference type="InterPro" id="IPR002052">
    <property type="entry name" value="DNA_methylase_N6_adenine_CS"/>
</dbReference>
<evidence type="ECO:0000256" key="1">
    <source>
        <dbReference type="ARBA" id="ARBA00022603"/>
    </source>
</evidence>
<feature type="binding site" evidence="5">
    <location>
        <position position="203"/>
    </location>
    <ligand>
        <name>S-adenosyl-L-methionine</name>
        <dbReference type="ChEBI" id="CHEBI:59789"/>
    </ligand>
</feature>
<evidence type="ECO:0000313" key="9">
    <source>
        <dbReference type="Proteomes" id="UP000324781"/>
    </source>
</evidence>
<comment type="similarity">
    <text evidence="5">Belongs to the protein N5-glutamine methyltransferase family. PrmC subfamily.</text>
</comment>
<evidence type="ECO:0000313" key="8">
    <source>
        <dbReference type="EMBL" id="SHI73860.1"/>
    </source>
</evidence>
<evidence type="ECO:0000259" key="6">
    <source>
        <dbReference type="Pfam" id="PF05175"/>
    </source>
</evidence>
<dbReference type="NCBIfam" id="TIGR03534">
    <property type="entry name" value="RF_mod_PrmC"/>
    <property type="match status" value="1"/>
</dbReference>
<proteinExistence type="inferred from homology"/>
<dbReference type="CDD" id="cd02440">
    <property type="entry name" value="AdoMet_MTases"/>
    <property type="match status" value="1"/>
</dbReference>
<sequence length="297" mass="32942">MTVSRLLNEAVQRLKKAQIEDPALEAGLLLSWALKRPRAYIYAHPEMQVDPVEVRRIMELVERRSLGEPFQYITGECEFMSLTFKVNPSVLIPRSDTELLAEAALFSLGCQTPFVSHALFRVPKQGVRRVLDVGTGSGCLAVTIARYARDVRVDALDISEKALETARQNAELNGVSSLIHFIRADFLKDAGFAEQPYDLIVSNPPYISREDRTGLMASVEKFEPELALFADDGGLSFYRRLAHLSSGLLAENGVILVECGFNQSQSVADIFKERGMEILVLKDLAGIGRVVAARCRV</sequence>
<evidence type="ECO:0000256" key="2">
    <source>
        <dbReference type="ARBA" id="ARBA00022679"/>
    </source>
</evidence>
<comment type="catalytic activity">
    <reaction evidence="4 5">
        <text>L-glutaminyl-[peptide chain release factor] + S-adenosyl-L-methionine = N(5)-methyl-L-glutaminyl-[peptide chain release factor] + S-adenosyl-L-homocysteine + H(+)</text>
        <dbReference type="Rhea" id="RHEA:42896"/>
        <dbReference type="Rhea" id="RHEA-COMP:10271"/>
        <dbReference type="Rhea" id="RHEA-COMP:10272"/>
        <dbReference type="ChEBI" id="CHEBI:15378"/>
        <dbReference type="ChEBI" id="CHEBI:30011"/>
        <dbReference type="ChEBI" id="CHEBI:57856"/>
        <dbReference type="ChEBI" id="CHEBI:59789"/>
        <dbReference type="ChEBI" id="CHEBI:61891"/>
        <dbReference type="EC" id="2.1.1.297"/>
    </reaction>
</comment>
<evidence type="ECO:0000256" key="5">
    <source>
        <dbReference type="HAMAP-Rule" id="MF_02126"/>
    </source>
</evidence>
<dbReference type="EC" id="2.1.1.297" evidence="5"/>
<keyword evidence="3 5" id="KW-0949">S-adenosyl-L-methionine</keyword>
<feature type="binding site" evidence="5">
    <location>
        <position position="186"/>
    </location>
    <ligand>
        <name>S-adenosyl-L-methionine</name>
        <dbReference type="ChEBI" id="CHEBI:59789"/>
    </ligand>
</feature>
<name>A0A1M6DL11_9FIRM</name>
<gene>
    <name evidence="5" type="primary">prmC</name>
    <name evidence="8" type="ORF">SAMN05444373_100816</name>
</gene>
<dbReference type="InterPro" id="IPR007848">
    <property type="entry name" value="Small_mtfrase_dom"/>
</dbReference>
<dbReference type="EMBL" id="FQZP01000008">
    <property type="protein sequence ID" value="SHI73860.1"/>
    <property type="molecule type" value="Genomic_DNA"/>
</dbReference>
<keyword evidence="1 5" id="KW-0489">Methyltransferase</keyword>
<dbReference type="OrthoDB" id="9800643at2"/>
<evidence type="ECO:0000256" key="4">
    <source>
        <dbReference type="ARBA" id="ARBA00048391"/>
    </source>
</evidence>
<dbReference type="GO" id="GO:0102559">
    <property type="term" value="F:peptide chain release factor N(5)-glutamine methyltransferase activity"/>
    <property type="evidence" value="ECO:0007669"/>
    <property type="project" value="UniProtKB-EC"/>
</dbReference>
<comment type="function">
    <text evidence="5">Methylates the class 1 translation termination release factors RF1/PrfA and RF2/PrfB on the glutamine residue of the universally conserved GGQ motif.</text>
</comment>
<dbReference type="Pfam" id="PF17827">
    <property type="entry name" value="PrmC_N"/>
    <property type="match status" value="1"/>
</dbReference>
<dbReference type="PROSITE" id="PS00092">
    <property type="entry name" value="N6_MTASE"/>
    <property type="match status" value="1"/>
</dbReference>
<feature type="domain" description="Release factor glutamine methyltransferase N-terminal" evidence="7">
    <location>
        <begin position="6"/>
        <end position="75"/>
    </location>
</feature>
<protein>
    <recommendedName>
        <fullName evidence="5">Release factor glutamine methyltransferase</fullName>
        <shortName evidence="5">RF MTase</shortName>
        <ecNumber evidence="5">2.1.1.297</ecNumber>
    </recommendedName>
    <alternativeName>
        <fullName evidence="5">N5-glutamine methyltransferase PrmC</fullName>
    </alternativeName>
    <alternativeName>
        <fullName evidence="5">Protein-(glutamine-N5) MTase PrmC</fullName>
    </alternativeName>
    <alternativeName>
        <fullName evidence="5">Protein-glutamine N-methyltransferase PrmC</fullName>
    </alternativeName>
</protein>
<feature type="binding site" evidence="5">
    <location>
        <begin position="203"/>
        <end position="206"/>
    </location>
    <ligand>
        <name>substrate</name>
    </ligand>
</feature>
<dbReference type="InterPro" id="IPR050320">
    <property type="entry name" value="N5-glutamine_MTase"/>
</dbReference>